<evidence type="ECO:0000313" key="7">
    <source>
        <dbReference type="RefSeq" id="XP_032832087.1"/>
    </source>
</evidence>
<evidence type="ECO:0000256" key="2">
    <source>
        <dbReference type="ARBA" id="ARBA00022694"/>
    </source>
</evidence>
<keyword evidence="4" id="KW-1133">Transmembrane helix</keyword>
<feature type="compositionally biased region" description="Gly residues" evidence="3">
    <location>
        <begin position="402"/>
        <end position="411"/>
    </location>
</feature>
<dbReference type="InterPro" id="IPR024336">
    <property type="entry name" value="tRNA_splic_suSen54_N"/>
</dbReference>
<keyword evidence="6" id="KW-1185">Reference proteome</keyword>
<dbReference type="CTD" id="283989"/>
<keyword evidence="4" id="KW-0472">Membrane</keyword>
<sequence length="636" mass="68207">MDEADVAARTSHTLTTWELVSARSRCHRLPQRAHGQKDFSPDGSAAQRDRLQRCMEEHWQLMGEERVERLGNLVQTEWIAEEEKVELKSKPGKFWQTMGHMVNGRQLLYPEEALYLLECGSIELRVRGLPLSIQEGHELALATEGLSLHQYQVYAHLKRLGYVVTRFRPENVAARNERQPSEPASRGEKRRTCGGEHAGADSKRERRDADDDADAGAGAHRHPRAEEPAAGSSPAPAEGEQLAARAETPTPCRGFGFSPALPPPPPASSPPPPRSGSRGAVDGGHSPRPLLPLGLRARAVPERGSRRLPDEPAGAARPPAAAGDRRAPGRRGPLGGTDQSAQREESRLAPRGAQPAPPLGRGPRPGGAPLPRLGRLQAAAAGATARPAGATARGPRRAADQSGGGGGGAQHGQGQACGYVHIHMYFRARLVMNPLWEKRAFFFFTPFAVRSGHLDKTRAHLKSTSRKGRLAQSTGFGRLSRLLLLLLFIVTAVAAVVVVVVSPAELLQEISVVAPMHILEETSRLEEEEEGSEVKDGRGTSFTISYDVFSADNTDFKKTRPGVPLARICVCGFEEPVPDLRALKLLARHGGGTGGTGGGTGGGGSDDTVLVFGVVDAGDVSFFSFYDFKLPTDVLG</sequence>
<keyword evidence="7" id="KW-0540">Nuclease</keyword>
<feature type="compositionally biased region" description="Basic and acidic residues" evidence="3">
    <location>
        <begin position="175"/>
        <end position="209"/>
    </location>
</feature>
<keyword evidence="7" id="KW-0255">Endonuclease</keyword>
<evidence type="ECO:0000259" key="5">
    <source>
        <dbReference type="Pfam" id="PF12928"/>
    </source>
</evidence>
<keyword evidence="2" id="KW-0819">tRNA processing</keyword>
<dbReference type="PANTHER" id="PTHR21027:SF1">
    <property type="entry name" value="TRNA-SPLICING ENDONUCLEASE SUBUNIT SEN54"/>
    <property type="match status" value="1"/>
</dbReference>
<evidence type="ECO:0000256" key="1">
    <source>
        <dbReference type="ARBA" id="ARBA00005736"/>
    </source>
</evidence>
<dbReference type="AlphaFoldDB" id="A0AAJ7XFB5"/>
<keyword evidence="7" id="KW-0378">Hydrolase</keyword>
<evidence type="ECO:0000256" key="4">
    <source>
        <dbReference type="SAM" id="Phobius"/>
    </source>
</evidence>
<name>A0AAJ7XFB5_PETMA</name>
<feature type="transmembrane region" description="Helical" evidence="4">
    <location>
        <begin position="482"/>
        <end position="501"/>
    </location>
</feature>
<comment type="similarity">
    <text evidence="1">Belongs to the SEN54 family.</text>
</comment>
<feature type="compositionally biased region" description="Low complexity" evidence="3">
    <location>
        <begin position="361"/>
        <end position="393"/>
    </location>
</feature>
<evidence type="ECO:0000313" key="6">
    <source>
        <dbReference type="Proteomes" id="UP001318040"/>
    </source>
</evidence>
<feature type="compositionally biased region" description="Low complexity" evidence="3">
    <location>
        <begin position="287"/>
        <end position="298"/>
    </location>
</feature>
<dbReference type="KEGG" id="pmrn:116955185"/>
<evidence type="ECO:0000256" key="3">
    <source>
        <dbReference type="SAM" id="MobiDB-lite"/>
    </source>
</evidence>
<dbReference type="PANTHER" id="PTHR21027">
    <property type="entry name" value="TRNA-SPLICING ENDONUCLEASE SUBUNIT SEN54"/>
    <property type="match status" value="1"/>
</dbReference>
<protein>
    <submittedName>
        <fullName evidence="7">tRNA-splicing endonuclease subunit Sen54</fullName>
    </submittedName>
</protein>
<feature type="compositionally biased region" description="Low complexity" evidence="3">
    <location>
        <begin position="312"/>
        <end position="322"/>
    </location>
</feature>
<feature type="compositionally biased region" description="Pro residues" evidence="3">
    <location>
        <begin position="260"/>
        <end position="274"/>
    </location>
</feature>
<feature type="region of interest" description="Disordered" evidence="3">
    <location>
        <begin position="173"/>
        <end position="412"/>
    </location>
</feature>
<dbReference type="GO" id="GO:0000214">
    <property type="term" value="C:tRNA-intron endonuclease complex"/>
    <property type="evidence" value="ECO:0007669"/>
    <property type="project" value="TreeGrafter"/>
</dbReference>
<accession>A0AAJ7XFB5</accession>
<gene>
    <name evidence="7" type="primary">TSEN54</name>
</gene>
<dbReference type="GO" id="GO:0004519">
    <property type="term" value="F:endonuclease activity"/>
    <property type="evidence" value="ECO:0007669"/>
    <property type="project" value="UniProtKB-KW"/>
</dbReference>
<feature type="domain" description="tRNA-splicing endonuclease subunit Sen54 N-terminal" evidence="5">
    <location>
        <begin position="60"/>
        <end position="125"/>
    </location>
</feature>
<dbReference type="Pfam" id="PF12928">
    <property type="entry name" value="tRNA_int_end_N2"/>
    <property type="match status" value="1"/>
</dbReference>
<feature type="compositionally biased region" description="Basic and acidic residues" evidence="3">
    <location>
        <begin position="299"/>
        <end position="310"/>
    </location>
</feature>
<feature type="compositionally biased region" description="Low complexity" evidence="3">
    <location>
        <begin position="228"/>
        <end position="240"/>
    </location>
</feature>
<dbReference type="Proteomes" id="UP001318040">
    <property type="component" value="Chromosome 58"/>
</dbReference>
<keyword evidence="4" id="KW-0812">Transmembrane</keyword>
<organism evidence="6 7">
    <name type="scientific">Petromyzon marinus</name>
    <name type="common">Sea lamprey</name>
    <dbReference type="NCBI Taxonomy" id="7757"/>
    <lineage>
        <taxon>Eukaryota</taxon>
        <taxon>Metazoa</taxon>
        <taxon>Chordata</taxon>
        <taxon>Craniata</taxon>
        <taxon>Vertebrata</taxon>
        <taxon>Cyclostomata</taxon>
        <taxon>Hyperoartia</taxon>
        <taxon>Petromyzontiformes</taxon>
        <taxon>Petromyzontidae</taxon>
        <taxon>Petromyzon</taxon>
    </lineage>
</organism>
<proteinExistence type="inferred from homology"/>
<dbReference type="GO" id="GO:0000379">
    <property type="term" value="P:tRNA-type intron splice site recognition and cleavage"/>
    <property type="evidence" value="ECO:0007669"/>
    <property type="project" value="TreeGrafter"/>
</dbReference>
<dbReference type="RefSeq" id="XP_032832087.1">
    <property type="nucleotide sequence ID" value="XM_032976196.1"/>
</dbReference>
<reference evidence="7" key="1">
    <citation type="submission" date="2025-08" db="UniProtKB">
        <authorList>
            <consortium name="RefSeq"/>
        </authorList>
    </citation>
    <scope>IDENTIFICATION</scope>
    <source>
        <tissue evidence="7">Sperm</tissue>
    </source>
</reference>
<dbReference type="InterPro" id="IPR024337">
    <property type="entry name" value="tRNA_splic_suSen54"/>
</dbReference>